<accession>A0A0P1BKD4</accession>
<proteinExistence type="predicted"/>
<protein>
    <submittedName>
        <fullName evidence="2">Uncharacterized protein</fullName>
    </submittedName>
</protein>
<sequence>MRTSASGAPYGDAHQATRSTQATTGGGEGKLSLRRTHNLVLPGPSRVITNAATVGTDMLATSIEDLHRAGFES</sequence>
<evidence type="ECO:0000256" key="1">
    <source>
        <dbReference type="SAM" id="MobiDB-lite"/>
    </source>
</evidence>
<dbReference type="Proteomes" id="UP000054845">
    <property type="component" value="Unassembled WGS sequence"/>
</dbReference>
<feature type="region of interest" description="Disordered" evidence="1">
    <location>
        <begin position="1"/>
        <end position="35"/>
    </location>
</feature>
<name>A0A0P1BKD4_9BASI</name>
<reference evidence="2 3" key="1">
    <citation type="submission" date="2014-09" db="EMBL/GenBank/DDBJ databases">
        <authorList>
            <person name="Magalhaes I.L.F."/>
            <person name="Oliveira U."/>
            <person name="Santos F.R."/>
            <person name="Vidigal T.H.D.A."/>
            <person name="Brescovit A.D."/>
            <person name="Santos A.J."/>
        </authorList>
    </citation>
    <scope>NUCLEOTIDE SEQUENCE [LARGE SCALE GENOMIC DNA]</scope>
</reference>
<dbReference type="AlphaFoldDB" id="A0A0P1BKD4"/>
<keyword evidence="3" id="KW-1185">Reference proteome</keyword>
<evidence type="ECO:0000313" key="3">
    <source>
        <dbReference type="Proteomes" id="UP000054845"/>
    </source>
</evidence>
<dbReference type="EMBL" id="CCYA01000347">
    <property type="protein sequence ID" value="CEH16704.1"/>
    <property type="molecule type" value="Genomic_DNA"/>
</dbReference>
<organism evidence="2 3">
    <name type="scientific">Ceraceosorus bombacis</name>
    <dbReference type="NCBI Taxonomy" id="401625"/>
    <lineage>
        <taxon>Eukaryota</taxon>
        <taxon>Fungi</taxon>
        <taxon>Dikarya</taxon>
        <taxon>Basidiomycota</taxon>
        <taxon>Ustilaginomycotina</taxon>
        <taxon>Exobasidiomycetes</taxon>
        <taxon>Ceraceosorales</taxon>
        <taxon>Ceraceosoraceae</taxon>
        <taxon>Ceraceosorus</taxon>
    </lineage>
</organism>
<evidence type="ECO:0000313" key="2">
    <source>
        <dbReference type="EMBL" id="CEH16704.1"/>
    </source>
</evidence>